<feature type="binding site" evidence="4">
    <location>
        <position position="7"/>
    </location>
    <ligand>
        <name>a divalent metal cation</name>
        <dbReference type="ChEBI" id="CHEBI:60240"/>
        <label>1</label>
    </ligand>
</feature>
<dbReference type="Gene3D" id="3.20.20.140">
    <property type="entry name" value="Metal-dependent hydrolases"/>
    <property type="match status" value="1"/>
</dbReference>
<dbReference type="SUPFAM" id="SSF51556">
    <property type="entry name" value="Metallo-dependent hydrolases"/>
    <property type="match status" value="1"/>
</dbReference>
<dbReference type="PROSITE" id="PS01090">
    <property type="entry name" value="TATD_2"/>
    <property type="match status" value="1"/>
</dbReference>
<dbReference type="GO" id="GO:0004536">
    <property type="term" value="F:DNA nuclease activity"/>
    <property type="evidence" value="ECO:0007669"/>
    <property type="project" value="InterPro"/>
</dbReference>
<keyword evidence="3 5" id="KW-0378">Hydrolase</keyword>
<dbReference type="InterPro" id="IPR001130">
    <property type="entry name" value="TatD-like"/>
</dbReference>
<dbReference type="InterPro" id="IPR015991">
    <property type="entry name" value="TatD/YcfH-like"/>
</dbReference>
<reference evidence="5" key="2">
    <citation type="journal article" date="2021" name="PeerJ">
        <title>Extensive microbial diversity within the chicken gut microbiome revealed by metagenomics and culture.</title>
        <authorList>
            <person name="Gilroy R."/>
            <person name="Ravi A."/>
            <person name="Getino M."/>
            <person name="Pursley I."/>
            <person name="Horton D.L."/>
            <person name="Alikhan N.F."/>
            <person name="Baker D."/>
            <person name="Gharbi K."/>
            <person name="Hall N."/>
            <person name="Watson M."/>
            <person name="Adriaenssens E.M."/>
            <person name="Foster-Nyarko E."/>
            <person name="Jarju S."/>
            <person name="Secka A."/>
            <person name="Antonio M."/>
            <person name="Oren A."/>
            <person name="Chaudhuri R.R."/>
            <person name="La Ragione R."/>
            <person name="Hildebrand F."/>
            <person name="Pallen M.J."/>
        </authorList>
    </citation>
    <scope>NUCLEOTIDE SEQUENCE</scope>
    <source>
        <strain evidence="5">20514</strain>
    </source>
</reference>
<feature type="binding site" evidence="4">
    <location>
        <position position="9"/>
    </location>
    <ligand>
        <name>a divalent metal cation</name>
        <dbReference type="ChEBI" id="CHEBI:60240"/>
        <label>1</label>
    </ligand>
</feature>
<dbReference type="GO" id="GO:0046872">
    <property type="term" value="F:metal ion binding"/>
    <property type="evidence" value="ECO:0007669"/>
    <property type="project" value="UniProtKB-KW"/>
</dbReference>
<dbReference type="EMBL" id="JADIMQ010000088">
    <property type="protein sequence ID" value="MBO8448857.1"/>
    <property type="molecule type" value="Genomic_DNA"/>
</dbReference>
<dbReference type="NCBIfam" id="TIGR00010">
    <property type="entry name" value="YchF/TatD family DNA exonuclease"/>
    <property type="match status" value="1"/>
</dbReference>
<comment type="similarity">
    <text evidence="1">Belongs to the metallo-dependent hydrolases superfamily. TatD-type hydrolase family.</text>
</comment>
<dbReference type="GO" id="GO:0016788">
    <property type="term" value="F:hydrolase activity, acting on ester bonds"/>
    <property type="evidence" value="ECO:0007669"/>
    <property type="project" value="InterPro"/>
</dbReference>
<comment type="caution">
    <text evidence="5">The sequence shown here is derived from an EMBL/GenBank/DDBJ whole genome shotgun (WGS) entry which is preliminary data.</text>
</comment>
<protein>
    <submittedName>
        <fullName evidence="5">TatD family hydrolase</fullName>
    </submittedName>
</protein>
<organism evidence="5 6">
    <name type="scientific">Candidatus Cryptobacteroides merdigallinarum</name>
    <dbReference type="NCBI Taxonomy" id="2840770"/>
    <lineage>
        <taxon>Bacteria</taxon>
        <taxon>Pseudomonadati</taxon>
        <taxon>Bacteroidota</taxon>
        <taxon>Bacteroidia</taxon>
        <taxon>Bacteroidales</taxon>
        <taxon>Candidatus Cryptobacteroides</taxon>
    </lineage>
</organism>
<evidence type="ECO:0000313" key="5">
    <source>
        <dbReference type="EMBL" id="MBO8448857.1"/>
    </source>
</evidence>
<feature type="binding site" evidence="4">
    <location>
        <position position="131"/>
    </location>
    <ligand>
        <name>a divalent metal cation</name>
        <dbReference type="ChEBI" id="CHEBI:60240"/>
        <label>2</label>
    </ligand>
</feature>
<feature type="binding site" evidence="4">
    <location>
        <position position="95"/>
    </location>
    <ligand>
        <name>a divalent metal cation</name>
        <dbReference type="ChEBI" id="CHEBI:60240"/>
        <label>1</label>
    </ligand>
</feature>
<dbReference type="InterPro" id="IPR018228">
    <property type="entry name" value="DNase_TatD-rel_CS"/>
</dbReference>
<evidence type="ECO:0000256" key="4">
    <source>
        <dbReference type="PIRSR" id="PIRSR005902-1"/>
    </source>
</evidence>
<keyword evidence="2 4" id="KW-0479">Metal-binding</keyword>
<dbReference type="Proteomes" id="UP000810252">
    <property type="component" value="Unassembled WGS sequence"/>
</dbReference>
<evidence type="ECO:0000256" key="2">
    <source>
        <dbReference type="ARBA" id="ARBA00022723"/>
    </source>
</evidence>
<reference evidence="5" key="1">
    <citation type="submission" date="2020-10" db="EMBL/GenBank/DDBJ databases">
        <authorList>
            <person name="Gilroy R."/>
        </authorList>
    </citation>
    <scope>NUCLEOTIDE SEQUENCE</scope>
    <source>
        <strain evidence="5">20514</strain>
    </source>
</reference>
<evidence type="ECO:0000256" key="1">
    <source>
        <dbReference type="ARBA" id="ARBA00009275"/>
    </source>
</evidence>
<name>A0A9D9EJ72_9BACT</name>
<dbReference type="PANTHER" id="PTHR46124">
    <property type="entry name" value="D-AMINOACYL-TRNA DEACYLASE"/>
    <property type="match status" value="1"/>
</dbReference>
<dbReference type="InterPro" id="IPR032466">
    <property type="entry name" value="Metal_Hydrolase"/>
</dbReference>
<dbReference type="FunFam" id="3.20.20.140:FF:000005">
    <property type="entry name" value="TatD family hydrolase"/>
    <property type="match status" value="1"/>
</dbReference>
<dbReference type="PROSITE" id="PS01091">
    <property type="entry name" value="TATD_3"/>
    <property type="match status" value="1"/>
</dbReference>
<dbReference type="GO" id="GO:0005829">
    <property type="term" value="C:cytosol"/>
    <property type="evidence" value="ECO:0007669"/>
    <property type="project" value="TreeGrafter"/>
</dbReference>
<sequence length="257" mass="28497">MYFIDTHTHLYDEQFSEDAGAAVGRAAEAGVRKMILPDIDRNSREAMFSLAEKFSGTLFPCLGLHPTSVGPGWEEELEEIEGMAMAGKGIRAIGETGMDCYWSKEFLKEQEEAFERQIRLACRLGLPVIVHCREATEPIFNVLGRCRHLSPAGVFHAFSGSIETYRRLAGYGDWYVGIGGVVTFRKASIAETVRQIPLGRILLETDSPYLTPVPHRGERNESAYIPLIAEKIAAQKNISIEEVAGTTSRNAEELFGI</sequence>
<evidence type="ECO:0000256" key="3">
    <source>
        <dbReference type="ARBA" id="ARBA00022801"/>
    </source>
</evidence>
<proteinExistence type="inferred from homology"/>
<feature type="binding site" evidence="4">
    <location>
        <position position="156"/>
    </location>
    <ligand>
        <name>a divalent metal cation</name>
        <dbReference type="ChEBI" id="CHEBI:60240"/>
        <label>2</label>
    </ligand>
</feature>
<dbReference type="PANTHER" id="PTHR46124:SF4">
    <property type="entry name" value="HYDROLASE TATD"/>
    <property type="match status" value="1"/>
</dbReference>
<evidence type="ECO:0000313" key="6">
    <source>
        <dbReference type="Proteomes" id="UP000810252"/>
    </source>
</evidence>
<dbReference type="Pfam" id="PF01026">
    <property type="entry name" value="TatD_DNase"/>
    <property type="match status" value="1"/>
</dbReference>
<dbReference type="CDD" id="cd01310">
    <property type="entry name" value="TatD_DNAse"/>
    <property type="match status" value="1"/>
</dbReference>
<dbReference type="AlphaFoldDB" id="A0A9D9EJ72"/>
<feature type="binding site" evidence="4">
    <location>
        <position position="206"/>
    </location>
    <ligand>
        <name>a divalent metal cation</name>
        <dbReference type="ChEBI" id="CHEBI:60240"/>
        <label>1</label>
    </ligand>
</feature>
<dbReference type="PIRSF" id="PIRSF005902">
    <property type="entry name" value="DNase_TatD"/>
    <property type="match status" value="1"/>
</dbReference>
<gene>
    <name evidence="5" type="ORF">IAC29_06260</name>
</gene>
<accession>A0A9D9EJ72</accession>